<feature type="compositionally biased region" description="Polar residues" evidence="1">
    <location>
        <begin position="122"/>
        <end position="139"/>
    </location>
</feature>
<accession>A0A382UYU6</accession>
<protein>
    <recommendedName>
        <fullName evidence="3">DUF3892 domain-containing protein</fullName>
    </recommendedName>
</protein>
<feature type="compositionally biased region" description="Basic and acidic residues" evidence="1">
    <location>
        <begin position="144"/>
        <end position="177"/>
    </location>
</feature>
<dbReference type="AlphaFoldDB" id="A0A382UYU6"/>
<name>A0A382UYU6_9ZZZZ</name>
<feature type="region of interest" description="Disordered" evidence="1">
    <location>
        <begin position="99"/>
        <end position="191"/>
    </location>
</feature>
<feature type="non-terminal residue" evidence="2">
    <location>
        <position position="253"/>
    </location>
</feature>
<proteinExistence type="predicted"/>
<dbReference type="EMBL" id="UINC01147874">
    <property type="protein sequence ID" value="SVD39446.1"/>
    <property type="molecule type" value="Genomic_DNA"/>
</dbReference>
<feature type="compositionally biased region" description="Basic residues" evidence="1">
    <location>
        <begin position="221"/>
        <end position="253"/>
    </location>
</feature>
<evidence type="ECO:0000313" key="2">
    <source>
        <dbReference type="EMBL" id="SVD39446.1"/>
    </source>
</evidence>
<organism evidence="2">
    <name type="scientific">marine metagenome</name>
    <dbReference type="NCBI Taxonomy" id="408172"/>
    <lineage>
        <taxon>unclassified sequences</taxon>
        <taxon>metagenomes</taxon>
        <taxon>ecological metagenomes</taxon>
    </lineage>
</organism>
<evidence type="ECO:0008006" key="3">
    <source>
        <dbReference type="Google" id="ProtNLM"/>
    </source>
</evidence>
<evidence type="ECO:0000256" key="1">
    <source>
        <dbReference type="SAM" id="MobiDB-lite"/>
    </source>
</evidence>
<sequence>MIKWADYLISEVSYDSNHLISKIKRHRDDGDSISDGEIIDRSILADSLGHGADYMTIYSALNKFRIGERVVYFRAFEHHYIRIDKNKVNSDNLGNLPGLGESTLDKTPSLPGIEPNVPTKAKSISITETKPLSASSSTFFAEPVEEKPEPVEEKPEPVEEKPEPVEEKPEPVEEKPLAPEPNKIQDDLENTTANVKEDEAVDEQITPSQEIVKQVKTVQKSAKKPAAKKKVIRKKKPAAKKKVIRKKKPAAKK</sequence>
<gene>
    <name evidence="2" type="ORF">METZ01_LOCUS392300</name>
</gene>
<reference evidence="2" key="1">
    <citation type="submission" date="2018-05" db="EMBL/GenBank/DDBJ databases">
        <authorList>
            <person name="Lanie J.A."/>
            <person name="Ng W.-L."/>
            <person name="Kazmierczak K.M."/>
            <person name="Andrzejewski T.M."/>
            <person name="Davidsen T.M."/>
            <person name="Wayne K.J."/>
            <person name="Tettelin H."/>
            <person name="Glass J.I."/>
            <person name="Rusch D."/>
            <person name="Podicherti R."/>
            <person name="Tsui H.-C.T."/>
            <person name="Winkler M.E."/>
        </authorList>
    </citation>
    <scope>NUCLEOTIDE SEQUENCE</scope>
</reference>
<feature type="region of interest" description="Disordered" evidence="1">
    <location>
        <begin position="216"/>
        <end position="253"/>
    </location>
</feature>